<sequence length="204" mass="22398">MDVSVGSRARHLTDVDGDLWDLVRRDLQLKATFLYIDLNSLIACNECEERREEITLLANDFFYCKDEEIIHITLLSSTAVGAKPCPAAVAALEEERAHTNMSATGPRRDWSRGPCATERSSRSGPVDRTLGTGSGRRWQAQRPAAASSLETWLPRMKDASGSAVGEEVEGGCEPVQRHMYGPPRWQGAPLSEASAEGAPNERLM</sequence>
<protein>
    <submittedName>
        <fullName evidence="3">Uncharacterized protein</fullName>
    </submittedName>
</protein>
<evidence type="ECO:0000313" key="4">
    <source>
        <dbReference type="Proteomes" id="UP000007305"/>
    </source>
</evidence>
<accession>A0A804P290</accession>
<dbReference type="AlphaFoldDB" id="A0A804P290"/>
<reference evidence="3" key="3">
    <citation type="submission" date="2021-05" db="UniProtKB">
        <authorList>
            <consortium name="EnsemblPlants"/>
        </authorList>
    </citation>
    <scope>IDENTIFICATION</scope>
    <source>
        <strain evidence="3">cv. B73</strain>
    </source>
</reference>
<proteinExistence type="predicted"/>
<organism evidence="3 4">
    <name type="scientific">Zea mays</name>
    <name type="common">Maize</name>
    <dbReference type="NCBI Taxonomy" id="4577"/>
    <lineage>
        <taxon>Eukaryota</taxon>
        <taxon>Viridiplantae</taxon>
        <taxon>Streptophyta</taxon>
        <taxon>Embryophyta</taxon>
        <taxon>Tracheophyta</taxon>
        <taxon>Spermatophyta</taxon>
        <taxon>Magnoliopsida</taxon>
        <taxon>Liliopsida</taxon>
        <taxon>Poales</taxon>
        <taxon>Poaceae</taxon>
        <taxon>PACMAD clade</taxon>
        <taxon>Panicoideae</taxon>
        <taxon>Andropogonodae</taxon>
        <taxon>Andropogoneae</taxon>
        <taxon>Tripsacinae</taxon>
        <taxon>Zea</taxon>
    </lineage>
</organism>
<dbReference type="Gramene" id="Zm00001eb203550_T001">
    <property type="protein sequence ID" value="Zm00001eb203550_P001"/>
    <property type="gene ID" value="Zm00001eb203550"/>
</dbReference>
<evidence type="ECO:0000256" key="2">
    <source>
        <dbReference type="SAM" id="MobiDB-lite"/>
    </source>
</evidence>
<dbReference type="Proteomes" id="UP000007305">
    <property type="component" value="Chromosome 4"/>
</dbReference>
<dbReference type="Gene3D" id="1.20.120.290">
    <property type="entry name" value="Oxygen-evolving enhancer protein 3 (PsbQ), four-helix up-down bundle"/>
    <property type="match status" value="1"/>
</dbReference>
<feature type="region of interest" description="Disordered" evidence="2">
    <location>
        <begin position="96"/>
        <end position="153"/>
    </location>
</feature>
<dbReference type="InParanoid" id="A0A804P290"/>
<dbReference type="SUPFAM" id="SSF101112">
    <property type="entry name" value="Oxygen-evolving enhancer protein 3"/>
    <property type="match status" value="1"/>
</dbReference>
<feature type="region of interest" description="Disordered" evidence="2">
    <location>
        <begin position="179"/>
        <end position="204"/>
    </location>
</feature>
<dbReference type="InterPro" id="IPR023222">
    <property type="entry name" value="PsbQ-like_dom_sf"/>
</dbReference>
<evidence type="ECO:0000256" key="1">
    <source>
        <dbReference type="ARBA" id="ARBA00023078"/>
    </source>
</evidence>
<evidence type="ECO:0000313" key="3">
    <source>
        <dbReference type="EnsemblPlants" id="Zm00001eb203550_P001"/>
    </source>
</evidence>
<name>A0A804P290_MAIZE</name>
<dbReference type="EnsemblPlants" id="Zm00001eb203550_T001">
    <property type="protein sequence ID" value="Zm00001eb203550_P001"/>
    <property type="gene ID" value="Zm00001eb203550"/>
</dbReference>
<reference evidence="4" key="1">
    <citation type="journal article" date="2009" name="Science">
        <title>The B73 maize genome: complexity, diversity, and dynamics.</title>
        <authorList>
            <person name="Schnable P.S."/>
            <person name="Ware D."/>
            <person name="Fulton R.S."/>
            <person name="Stein J.C."/>
            <person name="Wei F."/>
            <person name="Pasternak S."/>
            <person name="Liang C."/>
            <person name="Zhang J."/>
            <person name="Fulton L."/>
            <person name="Graves T.A."/>
            <person name="Minx P."/>
            <person name="Reily A.D."/>
            <person name="Courtney L."/>
            <person name="Kruchowski S.S."/>
            <person name="Tomlinson C."/>
            <person name="Strong C."/>
            <person name="Delehaunty K."/>
            <person name="Fronick C."/>
            <person name="Courtney B."/>
            <person name="Rock S.M."/>
            <person name="Belter E."/>
            <person name="Du F."/>
            <person name="Kim K."/>
            <person name="Abbott R.M."/>
            <person name="Cotton M."/>
            <person name="Levy A."/>
            <person name="Marchetto P."/>
            <person name="Ochoa K."/>
            <person name="Jackson S.M."/>
            <person name="Gillam B."/>
            <person name="Chen W."/>
            <person name="Yan L."/>
            <person name="Higginbotham J."/>
            <person name="Cardenas M."/>
            <person name="Waligorski J."/>
            <person name="Applebaum E."/>
            <person name="Phelps L."/>
            <person name="Falcone J."/>
            <person name="Kanchi K."/>
            <person name="Thane T."/>
            <person name="Scimone A."/>
            <person name="Thane N."/>
            <person name="Henke J."/>
            <person name="Wang T."/>
            <person name="Ruppert J."/>
            <person name="Shah N."/>
            <person name="Rotter K."/>
            <person name="Hodges J."/>
            <person name="Ingenthron E."/>
            <person name="Cordes M."/>
            <person name="Kohlberg S."/>
            <person name="Sgro J."/>
            <person name="Delgado B."/>
            <person name="Mead K."/>
            <person name="Chinwalla A."/>
            <person name="Leonard S."/>
            <person name="Crouse K."/>
            <person name="Collura K."/>
            <person name="Kudrna D."/>
            <person name="Currie J."/>
            <person name="He R."/>
            <person name="Angelova A."/>
            <person name="Rajasekar S."/>
            <person name="Mueller T."/>
            <person name="Lomeli R."/>
            <person name="Scara G."/>
            <person name="Ko A."/>
            <person name="Delaney K."/>
            <person name="Wissotski M."/>
            <person name="Lopez G."/>
            <person name="Campos D."/>
            <person name="Braidotti M."/>
            <person name="Ashley E."/>
            <person name="Golser W."/>
            <person name="Kim H."/>
            <person name="Lee S."/>
            <person name="Lin J."/>
            <person name="Dujmic Z."/>
            <person name="Kim W."/>
            <person name="Talag J."/>
            <person name="Zuccolo A."/>
            <person name="Fan C."/>
            <person name="Sebastian A."/>
            <person name="Kramer M."/>
            <person name="Spiegel L."/>
            <person name="Nascimento L."/>
            <person name="Zutavern T."/>
            <person name="Miller B."/>
            <person name="Ambroise C."/>
            <person name="Muller S."/>
            <person name="Spooner W."/>
            <person name="Narechania A."/>
            <person name="Ren L."/>
            <person name="Wei S."/>
            <person name="Kumari S."/>
            <person name="Faga B."/>
            <person name="Levy M.J."/>
            <person name="McMahan L."/>
            <person name="Van Buren P."/>
            <person name="Vaughn M.W."/>
            <person name="Ying K."/>
            <person name="Yeh C.-T."/>
            <person name="Emrich S.J."/>
            <person name="Jia Y."/>
            <person name="Kalyanaraman A."/>
            <person name="Hsia A.-P."/>
            <person name="Barbazuk W.B."/>
            <person name="Baucom R.S."/>
            <person name="Brutnell T.P."/>
            <person name="Carpita N.C."/>
            <person name="Chaparro C."/>
            <person name="Chia J.-M."/>
            <person name="Deragon J.-M."/>
            <person name="Estill J.C."/>
            <person name="Fu Y."/>
            <person name="Jeddeloh J.A."/>
            <person name="Han Y."/>
            <person name="Lee H."/>
            <person name="Li P."/>
            <person name="Lisch D.R."/>
            <person name="Liu S."/>
            <person name="Liu Z."/>
            <person name="Nagel D.H."/>
            <person name="McCann M.C."/>
            <person name="SanMiguel P."/>
            <person name="Myers A.M."/>
            <person name="Nettleton D."/>
            <person name="Nguyen J."/>
            <person name="Penning B.W."/>
            <person name="Ponnala L."/>
            <person name="Schneider K.L."/>
            <person name="Schwartz D.C."/>
            <person name="Sharma A."/>
            <person name="Soderlund C."/>
            <person name="Springer N.M."/>
            <person name="Sun Q."/>
            <person name="Wang H."/>
            <person name="Waterman M."/>
            <person name="Westerman R."/>
            <person name="Wolfgruber T.K."/>
            <person name="Yang L."/>
            <person name="Yu Y."/>
            <person name="Zhang L."/>
            <person name="Zhou S."/>
            <person name="Zhu Q."/>
            <person name="Bennetzen J.L."/>
            <person name="Dawe R.K."/>
            <person name="Jiang J."/>
            <person name="Jiang N."/>
            <person name="Presting G.G."/>
            <person name="Wessler S.R."/>
            <person name="Aluru S."/>
            <person name="Martienssen R.A."/>
            <person name="Clifton S.W."/>
            <person name="McCombie W.R."/>
            <person name="Wing R.A."/>
            <person name="Wilson R.K."/>
        </authorList>
    </citation>
    <scope>NUCLEOTIDE SEQUENCE [LARGE SCALE GENOMIC DNA]</scope>
    <source>
        <strain evidence="4">cv. B73</strain>
    </source>
</reference>
<keyword evidence="4" id="KW-1185">Reference proteome</keyword>
<keyword evidence="1" id="KW-0793">Thylakoid</keyword>
<reference evidence="3" key="2">
    <citation type="submission" date="2019-07" db="EMBL/GenBank/DDBJ databases">
        <authorList>
            <person name="Seetharam A."/>
            <person name="Woodhouse M."/>
            <person name="Cannon E."/>
        </authorList>
    </citation>
    <scope>NUCLEOTIDE SEQUENCE [LARGE SCALE GENOMIC DNA]</scope>
    <source>
        <strain evidence="3">cv. B73</strain>
    </source>
</reference>